<dbReference type="Proteomes" id="UP000287651">
    <property type="component" value="Unassembled WGS sequence"/>
</dbReference>
<dbReference type="AlphaFoldDB" id="A0A426XWI2"/>
<organism evidence="1 2">
    <name type="scientific">Ensete ventricosum</name>
    <name type="common">Abyssinian banana</name>
    <name type="synonym">Musa ensete</name>
    <dbReference type="NCBI Taxonomy" id="4639"/>
    <lineage>
        <taxon>Eukaryota</taxon>
        <taxon>Viridiplantae</taxon>
        <taxon>Streptophyta</taxon>
        <taxon>Embryophyta</taxon>
        <taxon>Tracheophyta</taxon>
        <taxon>Spermatophyta</taxon>
        <taxon>Magnoliopsida</taxon>
        <taxon>Liliopsida</taxon>
        <taxon>Zingiberales</taxon>
        <taxon>Musaceae</taxon>
        <taxon>Ensete</taxon>
    </lineage>
</organism>
<protein>
    <submittedName>
        <fullName evidence="1">Uncharacterized protein</fullName>
    </submittedName>
</protein>
<evidence type="ECO:0000313" key="2">
    <source>
        <dbReference type="Proteomes" id="UP000287651"/>
    </source>
</evidence>
<sequence length="92" mass="10213">NGVADNLSLKELLVRGTGEKVSGILSQDDQVGFWISAMQIWQSISTIEILQNSFGVVGMDDPNFISLDKALKDDKRIRYHADYLSNLQAAIE</sequence>
<accession>A0A426XWI2</accession>
<evidence type="ECO:0000313" key="1">
    <source>
        <dbReference type="EMBL" id="RRT43865.1"/>
    </source>
</evidence>
<comment type="caution">
    <text evidence="1">The sequence shown here is derived from an EMBL/GenBank/DDBJ whole genome shotgun (WGS) entry which is preliminary data.</text>
</comment>
<name>A0A426XWI2_ENSVE</name>
<reference evidence="1 2" key="1">
    <citation type="journal article" date="2014" name="Agronomy (Basel)">
        <title>A Draft Genome Sequence for Ensete ventricosum, the Drought-Tolerant Tree Against Hunger.</title>
        <authorList>
            <person name="Harrison J."/>
            <person name="Moore K.A."/>
            <person name="Paszkiewicz K."/>
            <person name="Jones T."/>
            <person name="Grant M."/>
            <person name="Ambacheew D."/>
            <person name="Muzemil S."/>
            <person name="Studholme D.J."/>
        </authorList>
    </citation>
    <scope>NUCLEOTIDE SEQUENCE [LARGE SCALE GENOMIC DNA]</scope>
</reference>
<gene>
    <name evidence="1" type="ORF">B296_00047654</name>
</gene>
<feature type="non-terminal residue" evidence="1">
    <location>
        <position position="1"/>
    </location>
</feature>
<proteinExistence type="predicted"/>
<dbReference type="EMBL" id="AMZH03016862">
    <property type="protein sequence ID" value="RRT43865.1"/>
    <property type="molecule type" value="Genomic_DNA"/>
</dbReference>